<keyword evidence="2" id="KW-0378">Hydrolase</keyword>
<feature type="non-terminal residue" evidence="2">
    <location>
        <position position="1"/>
    </location>
</feature>
<evidence type="ECO:0000313" key="2">
    <source>
        <dbReference type="EMBL" id="CAA9425381.1"/>
    </source>
</evidence>
<evidence type="ECO:0000256" key="1">
    <source>
        <dbReference type="SAM" id="MobiDB-lite"/>
    </source>
</evidence>
<feature type="region of interest" description="Disordered" evidence="1">
    <location>
        <begin position="321"/>
        <end position="340"/>
    </location>
</feature>
<feature type="region of interest" description="Disordered" evidence="1">
    <location>
        <begin position="1"/>
        <end position="298"/>
    </location>
</feature>
<reference evidence="2" key="1">
    <citation type="submission" date="2020-02" db="EMBL/GenBank/DDBJ databases">
        <authorList>
            <person name="Meier V. D."/>
        </authorList>
    </citation>
    <scope>NUCLEOTIDE SEQUENCE</scope>
    <source>
        <strain evidence="2">AVDCRST_MAG35</strain>
    </source>
</reference>
<protein>
    <submittedName>
        <fullName evidence="2">Epoxide hydrolase</fullName>
        <ecNumber evidence="2">3.3.2.9</ecNumber>
    </submittedName>
</protein>
<feature type="compositionally biased region" description="Basic residues" evidence="1">
    <location>
        <begin position="1"/>
        <end position="31"/>
    </location>
</feature>
<feature type="compositionally biased region" description="Gly residues" evidence="1">
    <location>
        <begin position="80"/>
        <end position="96"/>
    </location>
</feature>
<feature type="compositionally biased region" description="Basic and acidic residues" evidence="1">
    <location>
        <begin position="366"/>
        <end position="377"/>
    </location>
</feature>
<feature type="compositionally biased region" description="Basic and acidic residues" evidence="1">
    <location>
        <begin position="110"/>
        <end position="128"/>
    </location>
</feature>
<feature type="compositionally biased region" description="Low complexity" evidence="1">
    <location>
        <begin position="97"/>
        <end position="108"/>
    </location>
</feature>
<feature type="region of interest" description="Disordered" evidence="1">
    <location>
        <begin position="353"/>
        <end position="393"/>
    </location>
</feature>
<organism evidence="2">
    <name type="scientific">uncultured Quadrisphaera sp</name>
    <dbReference type="NCBI Taxonomy" id="904978"/>
    <lineage>
        <taxon>Bacteria</taxon>
        <taxon>Bacillati</taxon>
        <taxon>Actinomycetota</taxon>
        <taxon>Actinomycetes</taxon>
        <taxon>Kineosporiales</taxon>
        <taxon>Kineosporiaceae</taxon>
        <taxon>Quadrisphaera</taxon>
        <taxon>environmental samples</taxon>
    </lineage>
</organism>
<dbReference type="AlphaFoldDB" id="A0A6J4PU21"/>
<feature type="compositionally biased region" description="Basic and acidic residues" evidence="1">
    <location>
        <begin position="230"/>
        <end position="242"/>
    </location>
</feature>
<sequence length="424" mass="47108">APHHARRRPGRAPRPLRRPRPGRRSDRHHRSGVGVRHAGAGRRPGPPERLRSGRAVPRARPPQRSGRPAPAVEQHPLAGPGDGAGRQPGSPPGAGAGAVRVLARGLRLAPRREADQRRRQLQDRDRRARVPLPARPVPARRREADDHDPRLARVDPGVRRGDRPADRPHRSRRPGLRRLPPGHPLPAGVRLLGKADGDRVGRRTHRCRVGDADGPARVRPVRRPGRGLGCRRDGDARHDAPRRPAGHPRQHGVPRPPARRRGGPLAHRCPGHREGEGLRHHGRGLPPAAGHPAADPGLRARRLTVRSGGVDLREALELERQRRRRRERPHQGPDARRHHAVLADRLRCLLRPDVLGEPGRPGPHGRPADRRERVPQRREHRPPRVGEPQLQQHHLLERGHPGWPLRGVRAAGGVRARGPRLLPL</sequence>
<dbReference type="GO" id="GO:0033961">
    <property type="term" value="F:cis-stilbene-oxide hydrolase activity"/>
    <property type="evidence" value="ECO:0007669"/>
    <property type="project" value="UniProtKB-EC"/>
</dbReference>
<feature type="compositionally biased region" description="Low complexity" evidence="1">
    <location>
        <begin position="32"/>
        <end position="43"/>
    </location>
</feature>
<feature type="compositionally biased region" description="Basic residues" evidence="1">
    <location>
        <begin position="244"/>
        <end position="262"/>
    </location>
</feature>
<feature type="non-terminal residue" evidence="2">
    <location>
        <position position="424"/>
    </location>
</feature>
<accession>A0A6J4PU21</accession>
<gene>
    <name evidence="2" type="ORF">AVDCRST_MAG35-2275</name>
</gene>
<feature type="compositionally biased region" description="Basic and acidic residues" evidence="1">
    <location>
        <begin position="329"/>
        <end position="340"/>
    </location>
</feature>
<dbReference type="EMBL" id="CADCUY010000466">
    <property type="protein sequence ID" value="CAA9425381.1"/>
    <property type="molecule type" value="Genomic_DNA"/>
</dbReference>
<dbReference type="EC" id="3.3.2.9" evidence="2"/>
<name>A0A6J4PU21_9ACTN</name>
<proteinExistence type="predicted"/>
<feature type="compositionally biased region" description="Low complexity" evidence="1">
    <location>
        <begin position="284"/>
        <end position="297"/>
    </location>
</feature>
<feature type="compositionally biased region" description="Basic and acidic residues" evidence="1">
    <location>
        <begin position="140"/>
        <end position="168"/>
    </location>
</feature>